<dbReference type="InterPro" id="IPR003660">
    <property type="entry name" value="HAMP_dom"/>
</dbReference>
<evidence type="ECO:0000256" key="7">
    <source>
        <dbReference type="ARBA" id="ARBA00022777"/>
    </source>
</evidence>
<dbReference type="SMART" id="SM00387">
    <property type="entry name" value="HATPase_c"/>
    <property type="match status" value="1"/>
</dbReference>
<dbReference type="Gene3D" id="3.30.565.10">
    <property type="entry name" value="Histidine kinase-like ATPase, C-terminal domain"/>
    <property type="match status" value="1"/>
</dbReference>
<evidence type="ECO:0000313" key="16">
    <source>
        <dbReference type="Proteomes" id="UP000198426"/>
    </source>
</evidence>
<dbReference type="InterPro" id="IPR036097">
    <property type="entry name" value="HisK_dim/P_sf"/>
</dbReference>
<keyword evidence="4" id="KW-0597">Phosphoprotein</keyword>
<keyword evidence="10 12" id="KW-0472">Membrane</keyword>
<dbReference type="EC" id="2.7.13.3" evidence="3"/>
<gene>
    <name evidence="15" type="ORF">SAMN05421757_10553</name>
</gene>
<dbReference type="InterPro" id="IPR003661">
    <property type="entry name" value="HisK_dim/P_dom"/>
</dbReference>
<dbReference type="GO" id="GO:0005886">
    <property type="term" value="C:plasma membrane"/>
    <property type="evidence" value="ECO:0007669"/>
    <property type="project" value="TreeGrafter"/>
</dbReference>
<dbReference type="SUPFAM" id="SSF158472">
    <property type="entry name" value="HAMP domain-like"/>
    <property type="match status" value="1"/>
</dbReference>
<keyword evidence="9" id="KW-0902">Two-component regulatory system</keyword>
<sequence length="512" mass="54274">MGGKCGARRKPGNGNFTPLKAGFSPSLHLRFTLKGLMGDMGPMRLSLTYRLFAAIGLASMLVVVVMALLVAYGMREGFSVYLLKGELSRLGGLAETLAADYDSGAGGWPELEGDPRRWTDYVVRQTSPDGRAMPKPPPRGPRPPAPFAERLSLLDARQQLIIGAPVGAAQVELLPILAPGADADAAPIGWLRLAAPGGVLSETDAFFLRGQITSLLLAASVALAVSAAVALLVARQFLAPIQALETGAKRLASGDYASRIPNDRRDELGKLIDHYNQLAQSLEATEIAQRQWMSDTSHELQTPLAVLRANIEALQDGIRTADARTLGAMDDAVGRLTRLIGDLRTLTHGHETGFAEARSTEDLGLILREAADVIAPDFAAAGLELSIEAGEGVLMRCNSQRIRQVFDNLLGNALRYTDAPGRVVAIVEGDGRQARITVADTPPAPPEEAMPHLFDRFFRAEASRSRAHGGSGLGLSICAAIVEAHGGEINARKAESGGLQIEILLPADGGTS</sequence>
<dbReference type="EMBL" id="FZOY01000005">
    <property type="protein sequence ID" value="SNS99582.1"/>
    <property type="molecule type" value="Genomic_DNA"/>
</dbReference>
<dbReference type="Pfam" id="PF00672">
    <property type="entry name" value="HAMP"/>
    <property type="match status" value="1"/>
</dbReference>
<comment type="catalytic activity">
    <reaction evidence="1">
        <text>ATP + protein L-histidine = ADP + protein N-phospho-L-histidine.</text>
        <dbReference type="EC" id="2.7.13.3"/>
    </reaction>
</comment>
<comment type="subcellular location">
    <subcellularLocation>
        <location evidence="2">Membrane</location>
    </subcellularLocation>
</comment>
<evidence type="ECO:0000256" key="9">
    <source>
        <dbReference type="ARBA" id="ARBA00023012"/>
    </source>
</evidence>
<evidence type="ECO:0000256" key="8">
    <source>
        <dbReference type="ARBA" id="ARBA00022989"/>
    </source>
</evidence>
<dbReference type="PRINTS" id="PR00344">
    <property type="entry name" value="BCTRLSENSOR"/>
</dbReference>
<evidence type="ECO:0000259" key="14">
    <source>
        <dbReference type="PROSITE" id="PS50885"/>
    </source>
</evidence>
<dbReference type="Pfam" id="PF02518">
    <property type="entry name" value="HATPase_c"/>
    <property type="match status" value="1"/>
</dbReference>
<dbReference type="Proteomes" id="UP000198426">
    <property type="component" value="Unassembled WGS sequence"/>
</dbReference>
<dbReference type="SUPFAM" id="SSF55874">
    <property type="entry name" value="ATPase domain of HSP90 chaperone/DNA topoisomerase II/histidine kinase"/>
    <property type="match status" value="1"/>
</dbReference>
<evidence type="ECO:0000256" key="12">
    <source>
        <dbReference type="SAM" id="Phobius"/>
    </source>
</evidence>
<dbReference type="Gene3D" id="6.10.340.10">
    <property type="match status" value="1"/>
</dbReference>
<feature type="region of interest" description="Disordered" evidence="11">
    <location>
        <begin position="126"/>
        <end position="146"/>
    </location>
</feature>
<evidence type="ECO:0000259" key="13">
    <source>
        <dbReference type="PROSITE" id="PS50109"/>
    </source>
</evidence>
<keyword evidence="6 12" id="KW-0812">Transmembrane</keyword>
<evidence type="ECO:0000256" key="5">
    <source>
        <dbReference type="ARBA" id="ARBA00022679"/>
    </source>
</evidence>
<dbReference type="SMART" id="SM00388">
    <property type="entry name" value="HisKA"/>
    <property type="match status" value="1"/>
</dbReference>
<dbReference type="PANTHER" id="PTHR45436">
    <property type="entry name" value="SENSOR HISTIDINE KINASE YKOH"/>
    <property type="match status" value="1"/>
</dbReference>
<evidence type="ECO:0000313" key="15">
    <source>
        <dbReference type="EMBL" id="SNS99582.1"/>
    </source>
</evidence>
<protein>
    <recommendedName>
        <fullName evidence="3">histidine kinase</fullName>
        <ecNumber evidence="3">2.7.13.3</ecNumber>
    </recommendedName>
</protein>
<dbReference type="SMART" id="SM00304">
    <property type="entry name" value="HAMP"/>
    <property type="match status" value="2"/>
</dbReference>
<dbReference type="Gene3D" id="1.10.287.130">
    <property type="match status" value="1"/>
</dbReference>
<feature type="domain" description="HAMP" evidence="14">
    <location>
        <begin position="235"/>
        <end position="287"/>
    </location>
</feature>
<dbReference type="OrthoDB" id="9809766at2"/>
<name>A0A239J1P7_9RHOB</name>
<proteinExistence type="predicted"/>
<dbReference type="InterPro" id="IPR003594">
    <property type="entry name" value="HATPase_dom"/>
</dbReference>
<keyword evidence="16" id="KW-1185">Reference proteome</keyword>
<dbReference type="PROSITE" id="PS50885">
    <property type="entry name" value="HAMP"/>
    <property type="match status" value="1"/>
</dbReference>
<dbReference type="AlphaFoldDB" id="A0A239J1P7"/>
<dbReference type="InterPro" id="IPR005467">
    <property type="entry name" value="His_kinase_dom"/>
</dbReference>
<dbReference type="InterPro" id="IPR050428">
    <property type="entry name" value="TCS_sensor_his_kinase"/>
</dbReference>
<feature type="compositionally biased region" description="Pro residues" evidence="11">
    <location>
        <begin position="134"/>
        <end position="146"/>
    </location>
</feature>
<keyword evidence="7 15" id="KW-0418">Kinase</keyword>
<dbReference type="Pfam" id="PF00512">
    <property type="entry name" value="HisKA"/>
    <property type="match status" value="1"/>
</dbReference>
<evidence type="ECO:0000256" key="2">
    <source>
        <dbReference type="ARBA" id="ARBA00004370"/>
    </source>
</evidence>
<organism evidence="15 16">
    <name type="scientific">Tropicimonas sediminicola</name>
    <dbReference type="NCBI Taxonomy" id="1031541"/>
    <lineage>
        <taxon>Bacteria</taxon>
        <taxon>Pseudomonadati</taxon>
        <taxon>Pseudomonadota</taxon>
        <taxon>Alphaproteobacteria</taxon>
        <taxon>Rhodobacterales</taxon>
        <taxon>Roseobacteraceae</taxon>
        <taxon>Tropicimonas</taxon>
    </lineage>
</organism>
<feature type="domain" description="Histidine kinase" evidence="13">
    <location>
        <begin position="295"/>
        <end position="509"/>
    </location>
</feature>
<evidence type="ECO:0000256" key="1">
    <source>
        <dbReference type="ARBA" id="ARBA00000085"/>
    </source>
</evidence>
<dbReference type="PANTHER" id="PTHR45436:SF5">
    <property type="entry name" value="SENSOR HISTIDINE KINASE TRCS"/>
    <property type="match status" value="1"/>
</dbReference>
<accession>A0A239J1P7</accession>
<evidence type="ECO:0000256" key="6">
    <source>
        <dbReference type="ARBA" id="ARBA00022692"/>
    </source>
</evidence>
<evidence type="ECO:0000256" key="3">
    <source>
        <dbReference type="ARBA" id="ARBA00012438"/>
    </source>
</evidence>
<dbReference type="InterPro" id="IPR004358">
    <property type="entry name" value="Sig_transdc_His_kin-like_C"/>
</dbReference>
<dbReference type="CDD" id="cd06225">
    <property type="entry name" value="HAMP"/>
    <property type="match status" value="1"/>
</dbReference>
<feature type="transmembrane region" description="Helical" evidence="12">
    <location>
        <begin position="51"/>
        <end position="74"/>
    </location>
</feature>
<dbReference type="PROSITE" id="PS50109">
    <property type="entry name" value="HIS_KIN"/>
    <property type="match status" value="1"/>
</dbReference>
<dbReference type="InterPro" id="IPR036890">
    <property type="entry name" value="HATPase_C_sf"/>
</dbReference>
<dbReference type="GO" id="GO:0000155">
    <property type="term" value="F:phosphorelay sensor kinase activity"/>
    <property type="evidence" value="ECO:0007669"/>
    <property type="project" value="InterPro"/>
</dbReference>
<evidence type="ECO:0000256" key="11">
    <source>
        <dbReference type="SAM" id="MobiDB-lite"/>
    </source>
</evidence>
<dbReference type="CDD" id="cd00082">
    <property type="entry name" value="HisKA"/>
    <property type="match status" value="1"/>
</dbReference>
<keyword evidence="5" id="KW-0808">Transferase</keyword>
<evidence type="ECO:0000256" key="10">
    <source>
        <dbReference type="ARBA" id="ARBA00023136"/>
    </source>
</evidence>
<reference evidence="15 16" key="1">
    <citation type="submission" date="2017-06" db="EMBL/GenBank/DDBJ databases">
        <authorList>
            <person name="Kim H.J."/>
            <person name="Triplett B.A."/>
        </authorList>
    </citation>
    <scope>NUCLEOTIDE SEQUENCE [LARGE SCALE GENOMIC DNA]</scope>
    <source>
        <strain evidence="15 16">DSM 29339</strain>
    </source>
</reference>
<evidence type="ECO:0000256" key="4">
    <source>
        <dbReference type="ARBA" id="ARBA00022553"/>
    </source>
</evidence>
<keyword evidence="8 12" id="KW-1133">Transmembrane helix</keyword>
<dbReference type="SUPFAM" id="SSF47384">
    <property type="entry name" value="Homodimeric domain of signal transducing histidine kinase"/>
    <property type="match status" value="1"/>
</dbReference>